<feature type="transmembrane region" description="Helical" evidence="1">
    <location>
        <begin position="58"/>
        <end position="79"/>
    </location>
</feature>
<evidence type="ECO:0000313" key="3">
    <source>
        <dbReference type="EnsemblPlants" id="PAC:32925845.CDS.1"/>
    </source>
</evidence>
<keyword evidence="1" id="KW-1133">Transmembrane helix</keyword>
<protein>
    <submittedName>
        <fullName evidence="2 3">Uncharacterized protein</fullName>
    </submittedName>
</protein>
<evidence type="ECO:0000313" key="2">
    <source>
        <dbReference type="EMBL" id="PNR51637.1"/>
    </source>
</evidence>
<evidence type="ECO:0000313" key="4">
    <source>
        <dbReference type="Proteomes" id="UP000006727"/>
    </source>
</evidence>
<reference evidence="2 4" key="2">
    <citation type="journal article" date="2018" name="Plant J.">
        <title>The Physcomitrella patens chromosome-scale assembly reveals moss genome structure and evolution.</title>
        <authorList>
            <person name="Lang D."/>
            <person name="Ullrich K.K."/>
            <person name="Murat F."/>
            <person name="Fuchs J."/>
            <person name="Jenkins J."/>
            <person name="Haas F.B."/>
            <person name="Piednoel M."/>
            <person name="Gundlach H."/>
            <person name="Van Bel M."/>
            <person name="Meyberg R."/>
            <person name="Vives C."/>
            <person name="Morata J."/>
            <person name="Symeonidi A."/>
            <person name="Hiss M."/>
            <person name="Muchero W."/>
            <person name="Kamisugi Y."/>
            <person name="Saleh O."/>
            <person name="Blanc G."/>
            <person name="Decker E.L."/>
            <person name="van Gessel N."/>
            <person name="Grimwood J."/>
            <person name="Hayes R.D."/>
            <person name="Graham S.W."/>
            <person name="Gunter L.E."/>
            <person name="McDaniel S.F."/>
            <person name="Hoernstein S.N.W."/>
            <person name="Larsson A."/>
            <person name="Li F.W."/>
            <person name="Perroud P.F."/>
            <person name="Phillips J."/>
            <person name="Ranjan P."/>
            <person name="Rokshar D.S."/>
            <person name="Rothfels C.J."/>
            <person name="Schneider L."/>
            <person name="Shu S."/>
            <person name="Stevenson D.W."/>
            <person name="Thummler F."/>
            <person name="Tillich M."/>
            <person name="Villarreal Aguilar J.C."/>
            <person name="Widiez T."/>
            <person name="Wong G.K."/>
            <person name="Wymore A."/>
            <person name="Zhang Y."/>
            <person name="Zimmer A.D."/>
            <person name="Quatrano R.S."/>
            <person name="Mayer K.F.X."/>
            <person name="Goodstein D."/>
            <person name="Casacuberta J.M."/>
            <person name="Vandepoele K."/>
            <person name="Reski R."/>
            <person name="Cuming A.C."/>
            <person name="Tuskan G.A."/>
            <person name="Maumus F."/>
            <person name="Salse J."/>
            <person name="Schmutz J."/>
            <person name="Rensing S.A."/>
        </authorList>
    </citation>
    <scope>NUCLEOTIDE SEQUENCE [LARGE SCALE GENOMIC DNA]</scope>
    <source>
        <strain evidence="3 4">cv. Gransden 2004</strain>
    </source>
</reference>
<proteinExistence type="predicted"/>
<sequence length="86" mass="10074">MCVCDCIGCPFILSRCCNQNFLFSAINGWHRSWYCLVRDHWRWDAADFGFDQGIGFLAFYQCTCAVYNGLWLLLFPLFLRIEASSR</sequence>
<name>A0A2K1KCX9_PHYPA</name>
<dbReference type="Gramene" id="Pp3c7_24769V3.1">
    <property type="protein sequence ID" value="PAC:32925845.CDS.1"/>
    <property type="gene ID" value="Pp3c7_24769"/>
</dbReference>
<gene>
    <name evidence="2" type="ORF">PHYPA_010824</name>
</gene>
<dbReference type="EMBL" id="ABEU02000007">
    <property type="protein sequence ID" value="PNR51637.1"/>
    <property type="molecule type" value="Genomic_DNA"/>
</dbReference>
<keyword evidence="1" id="KW-0812">Transmembrane</keyword>
<reference evidence="2 4" key="1">
    <citation type="journal article" date="2008" name="Science">
        <title>The Physcomitrella genome reveals evolutionary insights into the conquest of land by plants.</title>
        <authorList>
            <person name="Rensing S."/>
            <person name="Lang D."/>
            <person name="Zimmer A."/>
            <person name="Terry A."/>
            <person name="Salamov A."/>
            <person name="Shapiro H."/>
            <person name="Nishiyama T."/>
            <person name="Perroud P.-F."/>
            <person name="Lindquist E."/>
            <person name="Kamisugi Y."/>
            <person name="Tanahashi T."/>
            <person name="Sakakibara K."/>
            <person name="Fujita T."/>
            <person name="Oishi K."/>
            <person name="Shin-I T."/>
            <person name="Kuroki Y."/>
            <person name="Toyoda A."/>
            <person name="Suzuki Y."/>
            <person name="Hashimoto A."/>
            <person name="Yamaguchi K."/>
            <person name="Sugano A."/>
            <person name="Kohara Y."/>
            <person name="Fujiyama A."/>
            <person name="Anterola A."/>
            <person name="Aoki S."/>
            <person name="Ashton N."/>
            <person name="Barbazuk W.B."/>
            <person name="Barker E."/>
            <person name="Bennetzen J."/>
            <person name="Bezanilla M."/>
            <person name="Blankenship R."/>
            <person name="Cho S.H."/>
            <person name="Dutcher S."/>
            <person name="Estelle M."/>
            <person name="Fawcett J.A."/>
            <person name="Gundlach H."/>
            <person name="Hanada K."/>
            <person name="Heyl A."/>
            <person name="Hicks K.A."/>
            <person name="Hugh J."/>
            <person name="Lohr M."/>
            <person name="Mayer K."/>
            <person name="Melkozernov A."/>
            <person name="Murata T."/>
            <person name="Nelson D."/>
            <person name="Pils B."/>
            <person name="Prigge M."/>
            <person name="Reiss B."/>
            <person name="Renner T."/>
            <person name="Rombauts S."/>
            <person name="Rushton P."/>
            <person name="Sanderfoot A."/>
            <person name="Schween G."/>
            <person name="Shiu S.-H."/>
            <person name="Stueber K."/>
            <person name="Theodoulou F.L."/>
            <person name="Tu H."/>
            <person name="Van de Peer Y."/>
            <person name="Verrier P.J."/>
            <person name="Waters E."/>
            <person name="Wood A."/>
            <person name="Yang L."/>
            <person name="Cove D."/>
            <person name="Cuming A."/>
            <person name="Hasebe M."/>
            <person name="Lucas S."/>
            <person name="Mishler D.B."/>
            <person name="Reski R."/>
            <person name="Grigoriev I."/>
            <person name="Quatrano R.S."/>
            <person name="Boore J.L."/>
        </authorList>
    </citation>
    <scope>NUCLEOTIDE SEQUENCE [LARGE SCALE GENOMIC DNA]</scope>
    <source>
        <strain evidence="3 4">cv. Gransden 2004</strain>
    </source>
</reference>
<keyword evidence="1" id="KW-0472">Membrane</keyword>
<evidence type="ECO:0000256" key="1">
    <source>
        <dbReference type="SAM" id="Phobius"/>
    </source>
</evidence>
<dbReference type="Proteomes" id="UP000006727">
    <property type="component" value="Chromosome 7"/>
</dbReference>
<organism evidence="2">
    <name type="scientific">Physcomitrium patens</name>
    <name type="common">Spreading-leaved earth moss</name>
    <name type="synonym">Physcomitrella patens</name>
    <dbReference type="NCBI Taxonomy" id="3218"/>
    <lineage>
        <taxon>Eukaryota</taxon>
        <taxon>Viridiplantae</taxon>
        <taxon>Streptophyta</taxon>
        <taxon>Embryophyta</taxon>
        <taxon>Bryophyta</taxon>
        <taxon>Bryophytina</taxon>
        <taxon>Bryopsida</taxon>
        <taxon>Funariidae</taxon>
        <taxon>Funariales</taxon>
        <taxon>Funariaceae</taxon>
        <taxon>Physcomitrium</taxon>
    </lineage>
</organism>
<dbReference type="InParanoid" id="A0A2K1KCX9"/>
<reference evidence="3" key="3">
    <citation type="submission" date="2020-12" db="UniProtKB">
        <authorList>
            <consortium name="EnsemblPlants"/>
        </authorList>
    </citation>
    <scope>IDENTIFICATION</scope>
</reference>
<keyword evidence="4" id="KW-1185">Reference proteome</keyword>
<dbReference type="AlphaFoldDB" id="A0A2K1KCX9"/>
<dbReference type="EnsemblPlants" id="Pp3c7_24769V3.1">
    <property type="protein sequence ID" value="PAC:32925845.CDS.1"/>
    <property type="gene ID" value="Pp3c7_24769"/>
</dbReference>
<accession>A0A2K1KCX9</accession>